<dbReference type="InterPro" id="IPR051549">
    <property type="entry name" value="PEP_Utilizing_Enz"/>
</dbReference>
<dbReference type="Pfam" id="PF01326">
    <property type="entry name" value="PPDK_N"/>
    <property type="match status" value="1"/>
</dbReference>
<dbReference type="Pfam" id="PF00391">
    <property type="entry name" value="PEP-utilizers"/>
    <property type="match status" value="1"/>
</dbReference>
<reference evidence="4 5" key="1">
    <citation type="submission" date="2024-10" db="EMBL/GenBank/DDBJ databases">
        <title>The Natural Products Discovery Center: Release of the First 8490 Sequenced Strains for Exploring Actinobacteria Biosynthetic Diversity.</title>
        <authorList>
            <person name="Kalkreuter E."/>
            <person name="Kautsar S.A."/>
            <person name="Yang D."/>
            <person name="Bader C.D."/>
            <person name="Teijaro C.N."/>
            <person name="Fluegel L."/>
            <person name="Davis C.M."/>
            <person name="Simpson J.R."/>
            <person name="Lauterbach L."/>
            <person name="Steele A.D."/>
            <person name="Gui C."/>
            <person name="Meng S."/>
            <person name="Li G."/>
            <person name="Viehrig K."/>
            <person name="Ye F."/>
            <person name="Su P."/>
            <person name="Kiefer A.F."/>
            <person name="Nichols A."/>
            <person name="Cepeda A.J."/>
            <person name="Yan W."/>
            <person name="Fan B."/>
            <person name="Jiang Y."/>
            <person name="Adhikari A."/>
            <person name="Zheng C.-J."/>
            <person name="Schuster L."/>
            <person name="Cowan T.M."/>
            <person name="Smanski M.J."/>
            <person name="Chevrette M.G."/>
            <person name="De Carvalho L.P.S."/>
            <person name="Shen B."/>
        </authorList>
    </citation>
    <scope>NUCLEOTIDE SEQUENCE [LARGE SCALE GENOMIC DNA]</scope>
    <source>
        <strain evidence="4 5">NPDC050545</strain>
    </source>
</reference>
<evidence type="ECO:0000313" key="4">
    <source>
        <dbReference type="EMBL" id="MFI6498080.1"/>
    </source>
</evidence>
<sequence>MIVPLGEAAAATCGGKAGALGTLLRAGLPVPDGFVVPFAAYRAAVRGLGRDPDEIRRGIMACPVQEAVAEAVGHALGALGGPPVAVRSSAAGEDTGQASAAGQHESFLAVHGTGAVVTAVRACWASLYAPRAVGNRGDASPYDEPMMAVLVQRHVDAEASGVMFTPASPDDVTRIEASWGLGPSVVGGTVTPDAYRVAGDGTVAGTVADKRTRLDRHGTRLVTREVPTGSRSRPAIDDATAADLAGLGEEIAALLGGPQDIEWAIAGGRTWILQARPITAALPPEAAVTPAAALPSPAAGTPGAALQSPAAGTPGVALRPPAGTPGVALAGTPGSRGSATGTARIVRGPGDFARVRPGDILVCPFTDPAWTPLLRIAAGVVTETGGVLSHAAIVAREHAIPAVLGIPDATRTLRDDALITVDGTNGTVTPTPDGS</sequence>
<dbReference type="SUPFAM" id="SSF52009">
    <property type="entry name" value="Phosphohistidine domain"/>
    <property type="match status" value="1"/>
</dbReference>
<comment type="caution">
    <text evidence="4">The sequence shown here is derived from an EMBL/GenBank/DDBJ whole genome shotgun (WGS) entry which is preliminary data.</text>
</comment>
<dbReference type="InterPro" id="IPR008279">
    <property type="entry name" value="PEP-util_enz_mobile_dom"/>
</dbReference>
<evidence type="ECO:0000259" key="2">
    <source>
        <dbReference type="Pfam" id="PF00391"/>
    </source>
</evidence>
<dbReference type="Gene3D" id="3.30.470.20">
    <property type="entry name" value="ATP-grasp fold, B domain"/>
    <property type="match status" value="1"/>
</dbReference>
<dbReference type="EMBL" id="JBITGY010000003">
    <property type="protein sequence ID" value="MFI6498080.1"/>
    <property type="molecule type" value="Genomic_DNA"/>
</dbReference>
<protein>
    <submittedName>
        <fullName evidence="4">PEP/pyruvate-binding domain-containing protein</fullName>
    </submittedName>
</protein>
<dbReference type="InterPro" id="IPR002192">
    <property type="entry name" value="PPDK_AMP/ATP-bd"/>
</dbReference>
<dbReference type="RefSeq" id="WP_397081340.1">
    <property type="nucleotide sequence ID" value="NZ_JBITGY010000003.1"/>
</dbReference>
<dbReference type="PANTHER" id="PTHR43615">
    <property type="entry name" value="PHOSPHOENOLPYRUVATE SYNTHASE-RELATED"/>
    <property type="match status" value="1"/>
</dbReference>
<dbReference type="Gene3D" id="3.30.1490.20">
    <property type="entry name" value="ATP-grasp fold, A domain"/>
    <property type="match status" value="1"/>
</dbReference>
<feature type="domain" description="PEP-utilising enzyme mobile" evidence="2">
    <location>
        <begin position="356"/>
        <end position="426"/>
    </location>
</feature>
<dbReference type="Proteomes" id="UP001612741">
    <property type="component" value="Unassembled WGS sequence"/>
</dbReference>
<keyword evidence="5" id="KW-1185">Reference proteome</keyword>
<dbReference type="PANTHER" id="PTHR43615:SF1">
    <property type="entry name" value="PPDK_N DOMAIN-CONTAINING PROTEIN"/>
    <property type="match status" value="1"/>
</dbReference>
<evidence type="ECO:0000313" key="5">
    <source>
        <dbReference type="Proteomes" id="UP001612741"/>
    </source>
</evidence>
<organism evidence="4 5">
    <name type="scientific">Nonomuraea typhae</name>
    <dbReference type="NCBI Taxonomy" id="2603600"/>
    <lineage>
        <taxon>Bacteria</taxon>
        <taxon>Bacillati</taxon>
        <taxon>Actinomycetota</taxon>
        <taxon>Actinomycetes</taxon>
        <taxon>Streptosporangiales</taxon>
        <taxon>Streptosporangiaceae</taxon>
        <taxon>Nonomuraea</taxon>
    </lineage>
</organism>
<gene>
    <name evidence="4" type="ORF">ACIBG2_11870</name>
</gene>
<name>A0ABW7YR43_9ACTN</name>
<evidence type="ECO:0000256" key="1">
    <source>
        <dbReference type="SAM" id="MobiDB-lite"/>
    </source>
</evidence>
<feature type="domain" description="Pyruvate phosphate dikinase AMP/ATP-binding" evidence="3">
    <location>
        <begin position="12"/>
        <end position="281"/>
    </location>
</feature>
<evidence type="ECO:0000259" key="3">
    <source>
        <dbReference type="Pfam" id="PF01326"/>
    </source>
</evidence>
<dbReference type="SUPFAM" id="SSF56059">
    <property type="entry name" value="Glutathione synthetase ATP-binding domain-like"/>
    <property type="match status" value="1"/>
</dbReference>
<accession>A0ABW7YR43</accession>
<dbReference type="InterPro" id="IPR036637">
    <property type="entry name" value="Phosphohistidine_dom_sf"/>
</dbReference>
<dbReference type="InterPro" id="IPR013815">
    <property type="entry name" value="ATP_grasp_subdomain_1"/>
</dbReference>
<dbReference type="Gene3D" id="3.50.30.10">
    <property type="entry name" value="Phosphohistidine domain"/>
    <property type="match status" value="1"/>
</dbReference>
<proteinExistence type="predicted"/>
<feature type="region of interest" description="Disordered" evidence="1">
    <location>
        <begin position="294"/>
        <end position="344"/>
    </location>
</feature>